<gene>
    <name evidence="1" type="ORF">ETSY2_04580</name>
</gene>
<accession>W4MFW7</accession>
<comment type="caution">
    <text evidence="1">The sequence shown here is derived from an EMBL/GenBank/DDBJ whole genome shotgun (WGS) entry which is preliminary data.</text>
</comment>
<dbReference type="Proteomes" id="UP000019140">
    <property type="component" value="Unassembled WGS sequence"/>
</dbReference>
<dbReference type="EMBL" id="AZHX01000185">
    <property type="protein sequence ID" value="ETX08562.1"/>
    <property type="molecule type" value="Genomic_DNA"/>
</dbReference>
<name>W4MFW7_9BACT</name>
<evidence type="ECO:0000313" key="2">
    <source>
        <dbReference type="Proteomes" id="UP000019140"/>
    </source>
</evidence>
<reference evidence="1 2" key="1">
    <citation type="journal article" date="2014" name="Nature">
        <title>An environmental bacterial taxon with a large and distinct metabolic repertoire.</title>
        <authorList>
            <person name="Wilson M.C."/>
            <person name="Mori T."/>
            <person name="Ruckert C."/>
            <person name="Uria A.R."/>
            <person name="Helf M.J."/>
            <person name="Takada K."/>
            <person name="Gernert C."/>
            <person name="Steffens U.A."/>
            <person name="Heycke N."/>
            <person name="Schmitt S."/>
            <person name="Rinke C."/>
            <person name="Helfrich E.J."/>
            <person name="Brachmann A.O."/>
            <person name="Gurgui C."/>
            <person name="Wakimoto T."/>
            <person name="Kracht M."/>
            <person name="Crusemann M."/>
            <person name="Hentschel U."/>
            <person name="Abe I."/>
            <person name="Matsunaga S."/>
            <person name="Kalinowski J."/>
            <person name="Takeyama H."/>
            <person name="Piel J."/>
        </authorList>
    </citation>
    <scope>NUCLEOTIDE SEQUENCE [LARGE SCALE GENOMIC DNA]</scope>
    <source>
        <strain evidence="2">TSY2</strain>
    </source>
</reference>
<sequence length="130" mass="14896">MQEALKTSEFALPFSYYQMGGETTTRLTRPAWPELSGIWAKVRVGKEPHWETALALGKRLAVDAAVMYAMDPDVGTDYMWVYFLDIANGQKTVVPASTYYYELEAIEALTKITRNLLTQYHHRRERSTAQ</sequence>
<keyword evidence="2" id="KW-1185">Reference proteome</keyword>
<organism evidence="1 2">
    <name type="scientific">Candidatus Entotheonella gemina</name>
    <dbReference type="NCBI Taxonomy" id="1429439"/>
    <lineage>
        <taxon>Bacteria</taxon>
        <taxon>Pseudomonadati</taxon>
        <taxon>Nitrospinota/Tectimicrobiota group</taxon>
        <taxon>Candidatus Tectimicrobiota</taxon>
        <taxon>Candidatus Entotheonellia</taxon>
        <taxon>Candidatus Entotheonellales</taxon>
        <taxon>Candidatus Entotheonellaceae</taxon>
        <taxon>Candidatus Entotheonella</taxon>
    </lineage>
</organism>
<proteinExistence type="predicted"/>
<dbReference type="HOGENOM" id="CLU_1934195_0_0_7"/>
<protein>
    <submittedName>
        <fullName evidence="1">Uncharacterized protein</fullName>
    </submittedName>
</protein>
<evidence type="ECO:0000313" key="1">
    <source>
        <dbReference type="EMBL" id="ETX08562.1"/>
    </source>
</evidence>
<dbReference type="AlphaFoldDB" id="W4MFW7"/>